<dbReference type="Pfam" id="PF01380">
    <property type="entry name" value="SIS"/>
    <property type="match status" value="1"/>
</dbReference>
<proteinExistence type="predicted"/>
<reference evidence="2 3" key="1">
    <citation type="submission" date="2017-11" db="EMBL/GenBank/DDBJ databases">
        <title>Genome sequence of Entomoplasma melaleucae M1 (ATCC 49191).</title>
        <authorList>
            <person name="Lo W.-S."/>
            <person name="Gasparich G.E."/>
            <person name="Kuo C.-H."/>
        </authorList>
    </citation>
    <scope>NUCLEOTIDE SEQUENCE [LARGE SCALE GENOMIC DNA]</scope>
    <source>
        <strain evidence="2 3">M1</strain>
    </source>
</reference>
<dbReference type="EMBL" id="CP024964">
    <property type="protein sequence ID" value="ATZ18349.1"/>
    <property type="molecule type" value="Genomic_DNA"/>
</dbReference>
<dbReference type="InterPro" id="IPR047640">
    <property type="entry name" value="RpiR-like"/>
</dbReference>
<dbReference type="PANTHER" id="PTHR30514">
    <property type="entry name" value="GLUCOKINASE"/>
    <property type="match status" value="1"/>
</dbReference>
<dbReference type="Gene3D" id="3.40.50.10490">
    <property type="entry name" value="Glucose-6-phosphate isomerase like protein, domain 1"/>
    <property type="match status" value="1"/>
</dbReference>
<dbReference type="CDD" id="cd05013">
    <property type="entry name" value="SIS_RpiR"/>
    <property type="match status" value="1"/>
</dbReference>
<dbReference type="GO" id="GO:1901135">
    <property type="term" value="P:carbohydrate derivative metabolic process"/>
    <property type="evidence" value="ECO:0007669"/>
    <property type="project" value="InterPro"/>
</dbReference>
<dbReference type="GO" id="GO:0003700">
    <property type="term" value="F:DNA-binding transcription factor activity"/>
    <property type="evidence" value="ECO:0007669"/>
    <property type="project" value="InterPro"/>
</dbReference>
<evidence type="ECO:0000313" key="2">
    <source>
        <dbReference type="EMBL" id="ATZ18349.1"/>
    </source>
</evidence>
<evidence type="ECO:0000259" key="1">
    <source>
        <dbReference type="PROSITE" id="PS51464"/>
    </source>
</evidence>
<dbReference type="InterPro" id="IPR035472">
    <property type="entry name" value="RpiR-like_SIS"/>
</dbReference>
<dbReference type="Proteomes" id="UP000231896">
    <property type="component" value="Chromosome"/>
</dbReference>
<name>A0A2K8NX04_9MOLU</name>
<keyword evidence="3" id="KW-1185">Reference proteome</keyword>
<dbReference type="STRING" id="1408435.GCA_000685885_00032"/>
<evidence type="ECO:0000313" key="3">
    <source>
        <dbReference type="Proteomes" id="UP000231896"/>
    </source>
</evidence>
<gene>
    <name evidence="2" type="ORF">EMELA_v1c08650</name>
</gene>
<dbReference type="InterPro" id="IPR001347">
    <property type="entry name" value="SIS_dom"/>
</dbReference>
<accession>A0A2K8NX04</accession>
<dbReference type="GO" id="GO:0003677">
    <property type="term" value="F:DNA binding"/>
    <property type="evidence" value="ECO:0007669"/>
    <property type="project" value="InterPro"/>
</dbReference>
<dbReference type="PROSITE" id="PS51464">
    <property type="entry name" value="SIS"/>
    <property type="match status" value="1"/>
</dbReference>
<protein>
    <recommendedName>
        <fullName evidence="1">SIS domain-containing protein</fullName>
    </recommendedName>
</protein>
<dbReference type="KEGG" id="eml:EMELA_v1c08650"/>
<dbReference type="InterPro" id="IPR046348">
    <property type="entry name" value="SIS_dom_sf"/>
</dbReference>
<sequence length="212" mass="24675">MTFIHKVITKLLKKNFTKKLKYILKVITKKNNLSDNKEKMLLDITNTLNNIDDNKIIKASNILVKAEKINIASLCGNYSLKYLFEYKLTRVGKNVMLSLDWHQQIINLNFISKNDVLIVISCSMNKNEISKFIEKAISKKIKIILLTGEFENNWNDKVDVCIKVSSSDAKFRSFSFTSKACMNLAIEMIFKEMLKNILPEVDVIEEWKWQNK</sequence>
<feature type="domain" description="SIS" evidence="1">
    <location>
        <begin position="59"/>
        <end position="199"/>
    </location>
</feature>
<organism evidence="2 3">
    <name type="scientific">Mesoplasma melaleucae</name>
    <dbReference type="NCBI Taxonomy" id="81459"/>
    <lineage>
        <taxon>Bacteria</taxon>
        <taxon>Bacillati</taxon>
        <taxon>Mycoplasmatota</taxon>
        <taxon>Mollicutes</taxon>
        <taxon>Entomoplasmatales</taxon>
        <taxon>Entomoplasmataceae</taxon>
        <taxon>Mesoplasma</taxon>
    </lineage>
</organism>
<dbReference type="PANTHER" id="PTHR30514:SF1">
    <property type="entry name" value="HTH-TYPE TRANSCRIPTIONAL REGULATOR HEXR-RELATED"/>
    <property type="match status" value="1"/>
</dbReference>
<dbReference type="AlphaFoldDB" id="A0A2K8NX04"/>
<dbReference type="GO" id="GO:0097367">
    <property type="term" value="F:carbohydrate derivative binding"/>
    <property type="evidence" value="ECO:0007669"/>
    <property type="project" value="InterPro"/>
</dbReference>
<dbReference type="SUPFAM" id="SSF53697">
    <property type="entry name" value="SIS domain"/>
    <property type="match status" value="1"/>
</dbReference>